<evidence type="ECO:0000256" key="4">
    <source>
        <dbReference type="ARBA" id="ARBA00022598"/>
    </source>
</evidence>
<evidence type="ECO:0000256" key="6">
    <source>
        <dbReference type="ARBA" id="ARBA00022840"/>
    </source>
</evidence>
<dbReference type="GO" id="GO:0005829">
    <property type="term" value="C:cytosol"/>
    <property type="evidence" value="ECO:0007669"/>
    <property type="project" value="TreeGrafter"/>
</dbReference>
<dbReference type="PROSITE" id="PS50862">
    <property type="entry name" value="AA_TRNA_LIGASE_II"/>
    <property type="match status" value="1"/>
</dbReference>
<protein>
    <recommendedName>
        <fullName evidence="3">Histidine--tRNA ligase, cytoplasmic</fullName>
        <ecNumber evidence="2">6.1.1.21</ecNumber>
    </recommendedName>
    <alternativeName>
        <fullName evidence="9">Histidyl-tRNA synthetase</fullName>
    </alternativeName>
</protein>
<evidence type="ECO:0000256" key="7">
    <source>
        <dbReference type="ARBA" id="ARBA00022917"/>
    </source>
</evidence>
<dbReference type="GO" id="GO:0005739">
    <property type="term" value="C:mitochondrion"/>
    <property type="evidence" value="ECO:0007669"/>
    <property type="project" value="TreeGrafter"/>
</dbReference>
<keyword evidence="8" id="KW-0030">Aminoacyl-tRNA synthetase</keyword>
<dbReference type="EC" id="6.1.1.21" evidence="2"/>
<dbReference type="SUPFAM" id="SSF55681">
    <property type="entry name" value="Class II aaRS and biotin synthetases"/>
    <property type="match status" value="1"/>
</dbReference>
<evidence type="ECO:0000256" key="1">
    <source>
        <dbReference type="ARBA" id="ARBA00008226"/>
    </source>
</evidence>
<dbReference type="GO" id="GO:0004821">
    <property type="term" value="F:histidine-tRNA ligase activity"/>
    <property type="evidence" value="ECO:0007669"/>
    <property type="project" value="UniProtKB-EC"/>
</dbReference>
<accession>A0AAW1QT12</accession>
<dbReference type="CDD" id="cd00859">
    <property type="entry name" value="HisRS_anticodon"/>
    <property type="match status" value="1"/>
</dbReference>
<evidence type="ECO:0000313" key="14">
    <source>
        <dbReference type="Proteomes" id="UP001489004"/>
    </source>
</evidence>
<dbReference type="InterPro" id="IPR033656">
    <property type="entry name" value="HisRS_anticodon"/>
</dbReference>
<keyword evidence="5" id="KW-0547">Nucleotide-binding</keyword>
<dbReference type="InterPro" id="IPR008948">
    <property type="entry name" value="L-Aspartase-like"/>
</dbReference>
<dbReference type="InterPro" id="IPR004154">
    <property type="entry name" value="Anticodon-bd"/>
</dbReference>
<feature type="domain" description="Aminoacyl-transfer RNA synthetases class-II family profile" evidence="12">
    <location>
        <begin position="251"/>
        <end position="598"/>
    </location>
</feature>
<dbReference type="InterPro" id="IPR041715">
    <property type="entry name" value="HisRS-like_core"/>
</dbReference>
<dbReference type="Gene3D" id="3.40.50.800">
    <property type="entry name" value="Anticodon-binding domain"/>
    <property type="match status" value="1"/>
</dbReference>
<gene>
    <name evidence="13" type="ORF">WJX72_011519</name>
</gene>
<dbReference type="AlphaFoldDB" id="A0AAW1QT12"/>
<dbReference type="InterPro" id="IPR015807">
    <property type="entry name" value="His-tRNA-ligase"/>
</dbReference>
<evidence type="ECO:0000256" key="10">
    <source>
        <dbReference type="ARBA" id="ARBA00047639"/>
    </source>
</evidence>
<dbReference type="SUPFAM" id="SSF48557">
    <property type="entry name" value="L-aspartase-like"/>
    <property type="match status" value="1"/>
</dbReference>
<dbReference type="Pfam" id="PF03129">
    <property type="entry name" value="HGTP_anticodon"/>
    <property type="match status" value="1"/>
</dbReference>
<evidence type="ECO:0000256" key="3">
    <source>
        <dbReference type="ARBA" id="ARBA00015302"/>
    </source>
</evidence>
<dbReference type="HAMAP" id="MF_00127">
    <property type="entry name" value="His_tRNA_synth"/>
    <property type="match status" value="1"/>
</dbReference>
<feature type="region of interest" description="Disordered" evidence="11">
    <location>
        <begin position="202"/>
        <end position="230"/>
    </location>
</feature>
<dbReference type="SUPFAM" id="SSF52954">
    <property type="entry name" value="Class II aaRS ABD-related"/>
    <property type="match status" value="1"/>
</dbReference>
<dbReference type="Gene3D" id="1.20.200.10">
    <property type="entry name" value="Fumarase/aspartase (Central domain)"/>
    <property type="match status" value="1"/>
</dbReference>
<comment type="similarity">
    <text evidence="1">Belongs to the class-II aminoacyl-tRNA synthetase family.</text>
</comment>
<dbReference type="FunFam" id="3.40.50.800:FF:000012">
    <property type="entry name" value="Histidine--tRNA ligase, cytoplasmic"/>
    <property type="match status" value="1"/>
</dbReference>
<dbReference type="PANTHER" id="PTHR11476:SF7">
    <property type="entry name" value="HISTIDINE--TRNA LIGASE"/>
    <property type="match status" value="1"/>
</dbReference>
<dbReference type="EMBL" id="JALJOR010000002">
    <property type="protein sequence ID" value="KAK9824587.1"/>
    <property type="molecule type" value="Genomic_DNA"/>
</dbReference>
<dbReference type="Proteomes" id="UP001489004">
    <property type="component" value="Unassembled WGS sequence"/>
</dbReference>
<dbReference type="Pfam" id="PF13393">
    <property type="entry name" value="tRNA-synt_His"/>
    <property type="match status" value="1"/>
</dbReference>
<dbReference type="GO" id="GO:0032543">
    <property type="term" value="P:mitochondrial translation"/>
    <property type="evidence" value="ECO:0007669"/>
    <property type="project" value="TreeGrafter"/>
</dbReference>
<keyword evidence="7" id="KW-0648">Protein biosynthesis</keyword>
<dbReference type="GO" id="GO:0006427">
    <property type="term" value="P:histidyl-tRNA aminoacylation"/>
    <property type="evidence" value="ECO:0007669"/>
    <property type="project" value="InterPro"/>
</dbReference>
<dbReference type="CDD" id="cd00773">
    <property type="entry name" value="HisRS-like_core"/>
    <property type="match status" value="1"/>
</dbReference>
<dbReference type="GO" id="GO:0003723">
    <property type="term" value="F:RNA binding"/>
    <property type="evidence" value="ECO:0007669"/>
    <property type="project" value="TreeGrafter"/>
</dbReference>
<sequence length="718" mass="77305">MPHLLKMLPRCHGADVKAFEPDVAETMPYKGAVQAAADVRGLLEGSRQVNPRKGGAGLLDSIVRVPQVHGALDAAVKAAYASVKAELTTVALPADKIRQQPLAPELLDVVLTLARRLLSLAKDSLNRIAKFAESTQALAQPVQAAYQSAQRQSVELGAKAAGDALPTFAAALLASQALAVAQQALAVEALAAVLSLRAQEGPAQPVPEADGGSLTLNGENGKAGQNGGGSVDHALQGVQACLDPARPALAAHLDELQKLLEANQVHRAPKVAKGTRDFLPDQMMIRKRAMDTITQVFSVHGAVAIDTPVFELRETLMGKYGEDSKLIYDLADQGGEILSLRYDLTVPFARYVALHGVSQIKRYHIAKVYRRDQPQMTRGRFREFYQCDFDIAGSYPTMVADAEVLKVTTEILTNLRIGQFKIKLNHRGLLDSYMALAGVPAAKFRAICSAIDKLDKEPWEAVRAEMTGQKGLAPEAADKIHEFVQLQSSDPEALVRRLLQPGQALAAHPPARAALEELAALFSFLRSMGALGAISFDLSLARGLDYYTGVIYEAVLEGAAVGSIAAGGRYDNLVGMFSGRSVPAVGISIGIERIFAIMEAQERQRALDAGFKLKESDTQVIIVSIGKGMQQKRMEVCAELWAAGIPAEFGYKANSQLKDMLGYADTYGIPFVVLFGDSELAAGTVKIKEMAKKEEVDVQRADLVRELKQRIAALQQQT</sequence>
<reference evidence="13 14" key="1">
    <citation type="journal article" date="2024" name="Nat. Commun.">
        <title>Phylogenomics reveals the evolutionary origins of lichenization in chlorophyte algae.</title>
        <authorList>
            <person name="Puginier C."/>
            <person name="Libourel C."/>
            <person name="Otte J."/>
            <person name="Skaloud P."/>
            <person name="Haon M."/>
            <person name="Grisel S."/>
            <person name="Petersen M."/>
            <person name="Berrin J.G."/>
            <person name="Delaux P.M."/>
            <person name="Dal Grande F."/>
            <person name="Keller J."/>
        </authorList>
    </citation>
    <scope>NUCLEOTIDE SEQUENCE [LARGE SCALE GENOMIC DNA]</scope>
    <source>
        <strain evidence="13 14">SAG 2043</strain>
    </source>
</reference>
<dbReference type="PANTHER" id="PTHR11476">
    <property type="entry name" value="HISTIDYL-TRNA SYNTHETASE"/>
    <property type="match status" value="1"/>
</dbReference>
<dbReference type="FunFam" id="3.30.930.10:FF:000061">
    <property type="entry name" value="Histidine--tRNA ligase, cytoplasmic"/>
    <property type="match status" value="1"/>
</dbReference>
<evidence type="ECO:0000259" key="12">
    <source>
        <dbReference type="PROSITE" id="PS50862"/>
    </source>
</evidence>
<evidence type="ECO:0000256" key="8">
    <source>
        <dbReference type="ARBA" id="ARBA00023146"/>
    </source>
</evidence>
<dbReference type="InterPro" id="IPR036621">
    <property type="entry name" value="Anticodon-bd_dom_sf"/>
</dbReference>
<dbReference type="GO" id="GO:0005524">
    <property type="term" value="F:ATP binding"/>
    <property type="evidence" value="ECO:0007669"/>
    <property type="project" value="UniProtKB-KW"/>
</dbReference>
<evidence type="ECO:0000256" key="2">
    <source>
        <dbReference type="ARBA" id="ARBA00012815"/>
    </source>
</evidence>
<dbReference type="NCBIfam" id="TIGR00442">
    <property type="entry name" value="hisS"/>
    <property type="match status" value="1"/>
</dbReference>
<evidence type="ECO:0000313" key="13">
    <source>
        <dbReference type="EMBL" id="KAK9824587.1"/>
    </source>
</evidence>
<name>A0AAW1QT12_9CHLO</name>
<dbReference type="Gene3D" id="3.30.930.10">
    <property type="entry name" value="Bira Bifunctional Protein, Domain 2"/>
    <property type="match status" value="1"/>
</dbReference>
<comment type="catalytic activity">
    <reaction evidence="10">
        <text>tRNA(His) + L-histidine + ATP = L-histidyl-tRNA(His) + AMP + diphosphate + H(+)</text>
        <dbReference type="Rhea" id="RHEA:17313"/>
        <dbReference type="Rhea" id="RHEA-COMP:9665"/>
        <dbReference type="Rhea" id="RHEA-COMP:9689"/>
        <dbReference type="ChEBI" id="CHEBI:15378"/>
        <dbReference type="ChEBI" id="CHEBI:30616"/>
        <dbReference type="ChEBI" id="CHEBI:33019"/>
        <dbReference type="ChEBI" id="CHEBI:57595"/>
        <dbReference type="ChEBI" id="CHEBI:78442"/>
        <dbReference type="ChEBI" id="CHEBI:78527"/>
        <dbReference type="ChEBI" id="CHEBI:456215"/>
        <dbReference type="EC" id="6.1.1.21"/>
    </reaction>
</comment>
<organism evidence="13 14">
    <name type="scientific">[Myrmecia] bisecta</name>
    <dbReference type="NCBI Taxonomy" id="41462"/>
    <lineage>
        <taxon>Eukaryota</taxon>
        <taxon>Viridiplantae</taxon>
        <taxon>Chlorophyta</taxon>
        <taxon>core chlorophytes</taxon>
        <taxon>Trebouxiophyceae</taxon>
        <taxon>Trebouxiales</taxon>
        <taxon>Trebouxiaceae</taxon>
        <taxon>Myrmecia</taxon>
    </lineage>
</organism>
<proteinExistence type="inferred from homology"/>
<keyword evidence="14" id="KW-1185">Reference proteome</keyword>
<dbReference type="InterPro" id="IPR006195">
    <property type="entry name" value="aa-tRNA-synth_II"/>
</dbReference>
<dbReference type="InterPro" id="IPR045864">
    <property type="entry name" value="aa-tRNA-synth_II/BPL/LPL"/>
</dbReference>
<keyword evidence="6" id="KW-0067">ATP-binding</keyword>
<evidence type="ECO:0000256" key="11">
    <source>
        <dbReference type="SAM" id="MobiDB-lite"/>
    </source>
</evidence>
<evidence type="ECO:0000256" key="5">
    <source>
        <dbReference type="ARBA" id="ARBA00022741"/>
    </source>
</evidence>
<keyword evidence="4" id="KW-0436">Ligase</keyword>
<evidence type="ECO:0000256" key="9">
    <source>
        <dbReference type="ARBA" id="ARBA00030619"/>
    </source>
</evidence>
<comment type="caution">
    <text evidence="13">The sequence shown here is derived from an EMBL/GenBank/DDBJ whole genome shotgun (WGS) entry which is preliminary data.</text>
</comment>